<dbReference type="Proteomes" id="UP001157440">
    <property type="component" value="Unassembled WGS sequence"/>
</dbReference>
<proteinExistence type="inferred from homology"/>
<evidence type="ECO:0000256" key="1">
    <source>
        <dbReference type="ARBA" id="ARBA00005709"/>
    </source>
</evidence>
<comment type="caution">
    <text evidence="6">The sequence shown here is derived from an EMBL/GenBank/DDBJ whole genome shotgun (WGS) entry which is preliminary data.</text>
</comment>
<dbReference type="PANTHER" id="PTHR42792:SF2">
    <property type="entry name" value="FLAGELLIN"/>
    <property type="match status" value="1"/>
</dbReference>
<organism evidence="6 7">
    <name type="scientific">Methylobacterium tardum</name>
    <dbReference type="NCBI Taxonomy" id="374432"/>
    <lineage>
        <taxon>Bacteria</taxon>
        <taxon>Pseudomonadati</taxon>
        <taxon>Pseudomonadota</taxon>
        <taxon>Alphaproteobacteria</taxon>
        <taxon>Hyphomicrobiales</taxon>
        <taxon>Methylobacteriaceae</taxon>
        <taxon>Methylobacterium</taxon>
    </lineage>
</organism>
<dbReference type="Pfam" id="PF00669">
    <property type="entry name" value="Flagellin_N"/>
    <property type="match status" value="1"/>
</dbReference>
<keyword evidence="6" id="KW-0282">Flagellum</keyword>
<dbReference type="PANTHER" id="PTHR42792">
    <property type="entry name" value="FLAGELLIN"/>
    <property type="match status" value="1"/>
</dbReference>
<comment type="similarity">
    <text evidence="1 3">Belongs to the bacterial flagellin family.</text>
</comment>
<keyword evidence="7" id="KW-1185">Reference proteome</keyword>
<dbReference type="RefSeq" id="WP_238195650.1">
    <property type="nucleotide sequence ID" value="NZ_BPQZ01000006.1"/>
</dbReference>
<dbReference type="InterPro" id="IPR001029">
    <property type="entry name" value="Flagellin_N"/>
</dbReference>
<dbReference type="InterPro" id="IPR001492">
    <property type="entry name" value="Flagellin"/>
</dbReference>
<accession>A0AA37TLQ9</accession>
<keyword evidence="2 3" id="KW-0975">Bacterial flagellum</keyword>
<dbReference type="SUPFAM" id="SSF64518">
    <property type="entry name" value="Phase 1 flagellin"/>
    <property type="match status" value="1"/>
</dbReference>
<evidence type="ECO:0000259" key="4">
    <source>
        <dbReference type="Pfam" id="PF00669"/>
    </source>
</evidence>
<dbReference type="InterPro" id="IPR046358">
    <property type="entry name" value="Flagellin_C"/>
</dbReference>
<name>A0AA37TLQ9_9HYPH</name>
<feature type="domain" description="Flagellin C-terminal" evidence="5">
    <location>
        <begin position="311"/>
        <end position="395"/>
    </location>
</feature>
<dbReference type="EMBL" id="BSPL01000038">
    <property type="protein sequence ID" value="GLS74355.1"/>
    <property type="molecule type" value="Genomic_DNA"/>
</dbReference>
<evidence type="ECO:0000256" key="2">
    <source>
        <dbReference type="ARBA" id="ARBA00023143"/>
    </source>
</evidence>
<sequence>MSSLFTNTAAMTALTTLKITNQDLERSSNRVSTGLKVATAADNAAYWSIATTIRADNGSLNAVRDSIGLGLATVNSAVNGLEQVKNTFLDLKNKLTAALSPSVDRNKIQSEINARQTDLKTSATSATLNGESWLATDSGAGNFSADRKIVASFTRVQGQISVGTVTVNIDETKLYDAKAATGAAAGTTGAQAYSTAGATAAINTWTTAQNNWAAAQATFAASDFGATAVATRDAAKVAYDNAAASYQTSVATINKGATAGVDGKGGILDKNWAVTGADEKGFNHAYELSVDKIDISSIQNSDLSKLRAYVNMADKVLTAITDVATKLGAVQSLIQSQSNYVDTLIKNNEKSIGILVDAGMEDESTKLKALQVQQQLGIQSLTIANQSTQQILSLFRS</sequence>
<dbReference type="GO" id="GO:0005576">
    <property type="term" value="C:extracellular region"/>
    <property type="evidence" value="ECO:0007669"/>
    <property type="project" value="UniProtKB-SubCell"/>
</dbReference>
<dbReference type="AlphaFoldDB" id="A0AA37TLQ9"/>
<evidence type="ECO:0000313" key="6">
    <source>
        <dbReference type="EMBL" id="GLS74355.1"/>
    </source>
</evidence>
<dbReference type="Pfam" id="PF00700">
    <property type="entry name" value="Flagellin_C"/>
    <property type="match status" value="1"/>
</dbReference>
<comment type="subcellular location">
    <subcellularLocation>
        <location evidence="3">Secreted</location>
    </subcellularLocation>
    <subcellularLocation>
        <location evidence="3">Bacterial flagellum</location>
    </subcellularLocation>
</comment>
<dbReference type="GO" id="GO:0005198">
    <property type="term" value="F:structural molecule activity"/>
    <property type="evidence" value="ECO:0007669"/>
    <property type="project" value="UniProtKB-UniRule"/>
</dbReference>
<dbReference type="GO" id="GO:0009288">
    <property type="term" value="C:bacterial-type flagellum"/>
    <property type="evidence" value="ECO:0007669"/>
    <property type="project" value="UniProtKB-SubCell"/>
</dbReference>
<keyword evidence="3" id="KW-0964">Secreted</keyword>
<evidence type="ECO:0000259" key="5">
    <source>
        <dbReference type="Pfam" id="PF00700"/>
    </source>
</evidence>
<gene>
    <name evidence="6" type="ORF">GCM10007890_63730</name>
</gene>
<evidence type="ECO:0000313" key="7">
    <source>
        <dbReference type="Proteomes" id="UP001157440"/>
    </source>
</evidence>
<keyword evidence="6" id="KW-0966">Cell projection</keyword>
<dbReference type="Gene3D" id="1.20.1330.10">
    <property type="entry name" value="f41 fragment of flagellin, N-terminal domain"/>
    <property type="match status" value="2"/>
</dbReference>
<comment type="function">
    <text evidence="3">Flagellin is the subunit protein which polymerizes to form the filaments of bacterial flagella.</text>
</comment>
<keyword evidence="6" id="KW-0969">Cilium</keyword>
<evidence type="ECO:0000256" key="3">
    <source>
        <dbReference type="RuleBase" id="RU362073"/>
    </source>
</evidence>
<reference evidence="7" key="1">
    <citation type="journal article" date="2019" name="Int. J. Syst. Evol. Microbiol.">
        <title>The Global Catalogue of Microorganisms (GCM) 10K type strain sequencing project: providing services to taxonomists for standard genome sequencing and annotation.</title>
        <authorList>
            <consortium name="The Broad Institute Genomics Platform"/>
            <consortium name="The Broad Institute Genome Sequencing Center for Infectious Disease"/>
            <person name="Wu L."/>
            <person name="Ma J."/>
        </authorList>
    </citation>
    <scope>NUCLEOTIDE SEQUENCE [LARGE SCALE GENOMIC DNA]</scope>
    <source>
        <strain evidence="7">NBRC 103632</strain>
    </source>
</reference>
<protein>
    <recommendedName>
        <fullName evidence="3">Flagellin</fullName>
    </recommendedName>
</protein>
<feature type="domain" description="Flagellin N-terminal" evidence="4">
    <location>
        <begin position="6"/>
        <end position="135"/>
    </location>
</feature>